<dbReference type="KEGG" id="salo:EF888_04125"/>
<dbReference type="AlphaFoldDB" id="A0A316GDS3"/>
<evidence type="ECO:0000313" key="2">
    <source>
        <dbReference type="Proteomes" id="UP000245390"/>
    </source>
</evidence>
<organism evidence="1 2">
    <name type="scientific">Silicimonas algicola</name>
    <dbReference type="NCBI Taxonomy" id="1826607"/>
    <lineage>
        <taxon>Bacteria</taxon>
        <taxon>Pseudomonadati</taxon>
        <taxon>Pseudomonadota</taxon>
        <taxon>Alphaproteobacteria</taxon>
        <taxon>Rhodobacterales</taxon>
        <taxon>Paracoccaceae</taxon>
    </lineage>
</organism>
<sequence>MDHGPVARAFTHPDGTYRFARWGRPIVPVVFGVEDATLPVIKGAVEAVVALAGHRMSDRDPELGANLFVFFVRDWEELASLPDLDRLVPDLPALLERLEKEEANRYRLFRFDDAGAIRAVFLFLRMDPALAEVPAEDIALSETVQAILLWSDDAFDGKGPLASVSGKVMLRPDVAAIVRAAYDPAMPVASTDPSHALRLAARIGKRGAVASST</sequence>
<gene>
    <name evidence="1" type="ORF">C8D95_101538</name>
</gene>
<dbReference type="Proteomes" id="UP000245390">
    <property type="component" value="Unassembled WGS sequence"/>
</dbReference>
<name>A0A316GDS3_9RHOB</name>
<reference evidence="1 2" key="1">
    <citation type="submission" date="2018-05" db="EMBL/GenBank/DDBJ databases">
        <title>Genomic Encyclopedia of Type Strains, Phase IV (KMG-IV): sequencing the most valuable type-strain genomes for metagenomic binning, comparative biology and taxonomic classification.</title>
        <authorList>
            <person name="Goeker M."/>
        </authorList>
    </citation>
    <scope>NUCLEOTIDE SEQUENCE [LARGE SCALE GENOMIC DNA]</scope>
    <source>
        <strain evidence="1 2">DSM 103371</strain>
    </source>
</reference>
<accession>A0A316GDS3</accession>
<comment type="caution">
    <text evidence="1">The sequence shown here is derived from an EMBL/GenBank/DDBJ whole genome shotgun (WGS) entry which is preliminary data.</text>
</comment>
<proteinExistence type="predicted"/>
<protein>
    <submittedName>
        <fullName evidence="1">Uncharacterized protein</fullName>
    </submittedName>
</protein>
<dbReference type="OrthoDB" id="7827308at2"/>
<keyword evidence="2" id="KW-1185">Reference proteome</keyword>
<dbReference type="EMBL" id="QGGV01000001">
    <property type="protein sequence ID" value="PWK58723.1"/>
    <property type="molecule type" value="Genomic_DNA"/>
</dbReference>
<evidence type="ECO:0000313" key="1">
    <source>
        <dbReference type="EMBL" id="PWK58723.1"/>
    </source>
</evidence>
<dbReference type="RefSeq" id="WP_109757579.1">
    <property type="nucleotide sequence ID" value="NZ_CP034588.1"/>
</dbReference>